<name>A0A9R1W8L8_LACSA</name>
<organism evidence="1 2">
    <name type="scientific">Lactuca sativa</name>
    <name type="common">Garden lettuce</name>
    <dbReference type="NCBI Taxonomy" id="4236"/>
    <lineage>
        <taxon>Eukaryota</taxon>
        <taxon>Viridiplantae</taxon>
        <taxon>Streptophyta</taxon>
        <taxon>Embryophyta</taxon>
        <taxon>Tracheophyta</taxon>
        <taxon>Spermatophyta</taxon>
        <taxon>Magnoliopsida</taxon>
        <taxon>eudicotyledons</taxon>
        <taxon>Gunneridae</taxon>
        <taxon>Pentapetalae</taxon>
        <taxon>asterids</taxon>
        <taxon>campanulids</taxon>
        <taxon>Asterales</taxon>
        <taxon>Asteraceae</taxon>
        <taxon>Cichorioideae</taxon>
        <taxon>Cichorieae</taxon>
        <taxon>Lactucinae</taxon>
        <taxon>Lactuca</taxon>
    </lineage>
</organism>
<comment type="caution">
    <text evidence="1">The sequence shown here is derived from an EMBL/GenBank/DDBJ whole genome shotgun (WGS) entry which is preliminary data.</text>
</comment>
<protein>
    <submittedName>
        <fullName evidence="1">Uncharacterized protein</fullName>
    </submittedName>
</protein>
<reference evidence="1 2" key="1">
    <citation type="journal article" date="2017" name="Nat. Commun.">
        <title>Genome assembly with in vitro proximity ligation data and whole-genome triplication in lettuce.</title>
        <authorList>
            <person name="Reyes-Chin-Wo S."/>
            <person name="Wang Z."/>
            <person name="Yang X."/>
            <person name="Kozik A."/>
            <person name="Arikit S."/>
            <person name="Song C."/>
            <person name="Xia L."/>
            <person name="Froenicke L."/>
            <person name="Lavelle D.O."/>
            <person name="Truco M.J."/>
            <person name="Xia R."/>
            <person name="Zhu S."/>
            <person name="Xu C."/>
            <person name="Xu H."/>
            <person name="Xu X."/>
            <person name="Cox K."/>
            <person name="Korf I."/>
            <person name="Meyers B.C."/>
            <person name="Michelmore R.W."/>
        </authorList>
    </citation>
    <scope>NUCLEOTIDE SEQUENCE [LARGE SCALE GENOMIC DNA]</scope>
    <source>
        <strain evidence="2">cv. Salinas</strain>
        <tissue evidence="1">Seedlings</tissue>
    </source>
</reference>
<evidence type="ECO:0000313" key="2">
    <source>
        <dbReference type="Proteomes" id="UP000235145"/>
    </source>
</evidence>
<gene>
    <name evidence="1" type="ORF">LSAT_V11C300119230</name>
</gene>
<proteinExistence type="predicted"/>
<keyword evidence="2" id="KW-1185">Reference proteome</keyword>
<evidence type="ECO:0000313" key="1">
    <source>
        <dbReference type="EMBL" id="KAJ0219198.1"/>
    </source>
</evidence>
<dbReference type="AlphaFoldDB" id="A0A9R1W8L8"/>
<dbReference type="Proteomes" id="UP000235145">
    <property type="component" value="Unassembled WGS sequence"/>
</dbReference>
<sequence>MFRYLIVQHKCADVKVMDRDVIYEKYLNTTRRESSSRTIRPHAISSSYSINGLYFKVEDMKMVSEKKRSKLYVKKMCLLRERLFPNKTISLVTVSYFKSIILNNNLLVANDDDVVCLIYILCQWFLAKETNDHVHDDFFFFLLRTWMIGTCINCEIITINILYNFHKVVTYGSSHSMIARRLVDMDLRDRRRPGHKMTPSEEETRKSYYLSCLEYVFGEPTLVPSLMQKHFRRQEESSYSLSSSG</sequence>
<accession>A0A9R1W8L8</accession>
<dbReference type="EMBL" id="NBSK02000003">
    <property type="protein sequence ID" value="KAJ0219198.1"/>
    <property type="molecule type" value="Genomic_DNA"/>
</dbReference>